<dbReference type="SMART" id="SM00692">
    <property type="entry name" value="DM3"/>
    <property type="match status" value="1"/>
</dbReference>
<keyword evidence="6 9" id="KW-0238">DNA-binding</keyword>
<accession>A0A7J5ZCL8</accession>
<evidence type="ECO:0000313" key="12">
    <source>
        <dbReference type="EMBL" id="KAF3859565.1"/>
    </source>
</evidence>
<dbReference type="PANTHER" id="PTHR46927">
    <property type="entry name" value="AGAP005574-PA"/>
    <property type="match status" value="1"/>
</dbReference>
<dbReference type="PROSITE" id="PS50950">
    <property type="entry name" value="ZF_THAP"/>
    <property type="match status" value="1"/>
</dbReference>
<reference evidence="12 13" key="1">
    <citation type="submission" date="2020-03" db="EMBL/GenBank/DDBJ databases">
        <title>Dissostichus mawsoni Genome sequencing and assembly.</title>
        <authorList>
            <person name="Park H."/>
        </authorList>
    </citation>
    <scope>NUCLEOTIDE SEQUENCE [LARGE SCALE GENOMIC DNA]</scope>
    <source>
        <strain evidence="12">DM0001</strain>
        <tissue evidence="12">Muscle</tissue>
    </source>
</reference>
<dbReference type="PANTHER" id="PTHR46927:SF1">
    <property type="entry name" value="THAP DOMAIN-CONTAINING PROTEIN 5"/>
    <property type="match status" value="1"/>
</dbReference>
<protein>
    <recommendedName>
        <fullName evidence="8">THAP domain-containing protein 5</fullName>
    </recommendedName>
</protein>
<evidence type="ECO:0000256" key="2">
    <source>
        <dbReference type="ARBA" id="ARBA00022723"/>
    </source>
</evidence>
<dbReference type="InterPro" id="IPR006612">
    <property type="entry name" value="THAP_Znf"/>
</dbReference>
<feature type="chain" id="PRO_5029889533" description="THAP domain-containing protein 5" evidence="10">
    <location>
        <begin position="32"/>
        <end position="510"/>
    </location>
</feature>
<dbReference type="Proteomes" id="UP000518266">
    <property type="component" value="Unassembled WGS sequence"/>
</dbReference>
<evidence type="ECO:0000256" key="6">
    <source>
        <dbReference type="ARBA" id="ARBA00023125"/>
    </source>
</evidence>
<dbReference type="Pfam" id="PF05485">
    <property type="entry name" value="THAP"/>
    <property type="match status" value="1"/>
</dbReference>
<dbReference type="SMART" id="SM00980">
    <property type="entry name" value="THAP"/>
    <property type="match status" value="1"/>
</dbReference>
<keyword evidence="4" id="KW-0862">Zinc</keyword>
<evidence type="ECO:0000256" key="8">
    <source>
        <dbReference type="ARBA" id="ARBA00039526"/>
    </source>
</evidence>
<keyword evidence="3 9" id="KW-0863">Zinc-finger</keyword>
<dbReference type="SUPFAM" id="SSF57716">
    <property type="entry name" value="Glucocorticoid receptor-like (DNA-binding domain)"/>
    <property type="match status" value="1"/>
</dbReference>
<keyword evidence="10" id="KW-0732">Signal</keyword>
<dbReference type="GO" id="GO:0005634">
    <property type="term" value="C:nucleus"/>
    <property type="evidence" value="ECO:0007669"/>
    <property type="project" value="UniProtKB-SubCell"/>
</dbReference>
<keyword evidence="5" id="KW-0175">Coiled coil</keyword>
<organism evidence="12 13">
    <name type="scientific">Dissostichus mawsoni</name>
    <name type="common">Antarctic cod</name>
    <dbReference type="NCBI Taxonomy" id="36200"/>
    <lineage>
        <taxon>Eukaryota</taxon>
        <taxon>Metazoa</taxon>
        <taxon>Chordata</taxon>
        <taxon>Craniata</taxon>
        <taxon>Vertebrata</taxon>
        <taxon>Euteleostomi</taxon>
        <taxon>Actinopterygii</taxon>
        <taxon>Neopterygii</taxon>
        <taxon>Teleostei</taxon>
        <taxon>Neoteleostei</taxon>
        <taxon>Acanthomorphata</taxon>
        <taxon>Eupercaria</taxon>
        <taxon>Perciformes</taxon>
        <taxon>Notothenioidei</taxon>
        <taxon>Nototheniidae</taxon>
        <taxon>Dissostichus</taxon>
    </lineage>
</organism>
<dbReference type="AlphaFoldDB" id="A0A7J5ZCL8"/>
<evidence type="ECO:0000256" key="1">
    <source>
        <dbReference type="ARBA" id="ARBA00004123"/>
    </source>
</evidence>
<dbReference type="EMBL" id="JAAKFY010000003">
    <property type="protein sequence ID" value="KAF3859565.1"/>
    <property type="molecule type" value="Genomic_DNA"/>
</dbReference>
<evidence type="ECO:0000256" key="9">
    <source>
        <dbReference type="PROSITE-ProRule" id="PRU00309"/>
    </source>
</evidence>
<evidence type="ECO:0000256" key="5">
    <source>
        <dbReference type="ARBA" id="ARBA00023054"/>
    </source>
</evidence>
<dbReference type="GO" id="GO:0008270">
    <property type="term" value="F:zinc ion binding"/>
    <property type="evidence" value="ECO:0007669"/>
    <property type="project" value="UniProtKB-KW"/>
</dbReference>
<gene>
    <name evidence="12" type="ORF">F7725_021964</name>
</gene>
<evidence type="ECO:0000256" key="10">
    <source>
        <dbReference type="SAM" id="SignalP"/>
    </source>
</evidence>
<comment type="caution">
    <text evidence="12">The sequence shown here is derived from an EMBL/GenBank/DDBJ whole genome shotgun (WGS) entry which is preliminary data.</text>
</comment>
<feature type="signal peptide" evidence="10">
    <location>
        <begin position="1"/>
        <end position="31"/>
    </location>
</feature>
<dbReference type="OrthoDB" id="5982876at2759"/>
<dbReference type="GO" id="GO:0003677">
    <property type="term" value="F:DNA binding"/>
    <property type="evidence" value="ECO:0007669"/>
    <property type="project" value="UniProtKB-UniRule"/>
</dbReference>
<evidence type="ECO:0000256" key="4">
    <source>
        <dbReference type="ARBA" id="ARBA00022833"/>
    </source>
</evidence>
<keyword evidence="2" id="KW-0479">Metal-binding</keyword>
<name>A0A7J5ZCL8_DISMA</name>
<sequence>MNSEMSRMCTASSNTHCAVAILLLLAPFCEEQFDSSSRNTTTRNAIGPFLNKVTRCTVIGGHSAHVEHGDSPKGKQVKEEDMPRYCAVKVCRNRGGTTPRPHNKRISFYPFPLQDKTRLQKWVDNMKREEWAPSRHQYLCSEHFTEDCFDIRWGIRYLKNTAIPTEFPSSGDDAEKKVTTIKRSPKAKRKTLDIDTETKGFDSPLSTKPLILSRTCKKVQSNTTNGIEAEHTGMIFESPLVSDTCISCPSNETQTAAGELPGDGGMPKASCLTLSRCDEPHPEEQAPSIVTVLCCESLGPFSEGEEHVDAAALQTALGQAFSFVPVEIVMDQTNACFSEERPSYLEHISVYEHSYCRPDTDKDQLWQKILSLHAKILELDEREVSTMDKIPVVDVYPGVGAAIEAGQQHDDGKHWTFELALLHLLERENGDLRRAEGERDEPRCTYGEVSPKRALNEGNHGLTDRVVPVYSHGHYHVRGGKHPDHLQVFNSPAQEVRAIEPVRNFHEKLR</sequence>
<keyword evidence="7" id="KW-0539">Nucleus</keyword>
<evidence type="ECO:0000256" key="3">
    <source>
        <dbReference type="ARBA" id="ARBA00022771"/>
    </source>
</evidence>
<comment type="subcellular location">
    <subcellularLocation>
        <location evidence="1">Nucleus</location>
    </subcellularLocation>
</comment>
<dbReference type="InterPro" id="IPR052224">
    <property type="entry name" value="THAP_domain_protein"/>
</dbReference>
<evidence type="ECO:0000256" key="7">
    <source>
        <dbReference type="ARBA" id="ARBA00023242"/>
    </source>
</evidence>
<feature type="domain" description="THAP-type" evidence="11">
    <location>
        <begin position="82"/>
        <end position="167"/>
    </location>
</feature>
<keyword evidence="13" id="KW-1185">Reference proteome</keyword>
<proteinExistence type="predicted"/>
<evidence type="ECO:0000313" key="13">
    <source>
        <dbReference type="Proteomes" id="UP000518266"/>
    </source>
</evidence>
<evidence type="ECO:0000259" key="11">
    <source>
        <dbReference type="PROSITE" id="PS50950"/>
    </source>
</evidence>